<feature type="compositionally biased region" description="Polar residues" evidence="1">
    <location>
        <begin position="24"/>
        <end position="36"/>
    </location>
</feature>
<accession>W9SEW3</accession>
<dbReference type="Proteomes" id="UP000030645">
    <property type="component" value="Unassembled WGS sequence"/>
</dbReference>
<reference evidence="3" key="1">
    <citation type="submission" date="2013-01" db="EMBL/GenBank/DDBJ databases">
        <title>Draft Genome Sequence of a Mulberry Tree, Morus notabilis C.K. Schneid.</title>
        <authorList>
            <person name="He N."/>
            <person name="Zhao S."/>
        </authorList>
    </citation>
    <scope>NUCLEOTIDE SEQUENCE</scope>
</reference>
<feature type="region of interest" description="Disordered" evidence="1">
    <location>
        <begin position="1"/>
        <end position="37"/>
    </location>
</feature>
<name>W9SEW3_9ROSA</name>
<dbReference type="EMBL" id="KE625884">
    <property type="protein sequence ID" value="EXC54711.1"/>
    <property type="molecule type" value="Genomic_DNA"/>
</dbReference>
<proteinExistence type="predicted"/>
<evidence type="ECO:0000256" key="1">
    <source>
        <dbReference type="SAM" id="MobiDB-lite"/>
    </source>
</evidence>
<dbReference type="AlphaFoldDB" id="W9SEW3"/>
<sequence>MIVASPRRTASRHEQTVPGASFQRAPQSTNTISQFPNKRGSARLSRLIKASRIALDAYWSVK</sequence>
<organism evidence="2 3">
    <name type="scientific">Morus notabilis</name>
    <dbReference type="NCBI Taxonomy" id="981085"/>
    <lineage>
        <taxon>Eukaryota</taxon>
        <taxon>Viridiplantae</taxon>
        <taxon>Streptophyta</taxon>
        <taxon>Embryophyta</taxon>
        <taxon>Tracheophyta</taxon>
        <taxon>Spermatophyta</taxon>
        <taxon>Magnoliopsida</taxon>
        <taxon>eudicotyledons</taxon>
        <taxon>Gunneridae</taxon>
        <taxon>Pentapetalae</taxon>
        <taxon>rosids</taxon>
        <taxon>fabids</taxon>
        <taxon>Rosales</taxon>
        <taxon>Moraceae</taxon>
        <taxon>Moreae</taxon>
        <taxon>Morus</taxon>
    </lineage>
</organism>
<keyword evidence="3" id="KW-1185">Reference proteome</keyword>
<protein>
    <submittedName>
        <fullName evidence="2">Uncharacterized protein</fullName>
    </submittedName>
</protein>
<evidence type="ECO:0000313" key="3">
    <source>
        <dbReference type="Proteomes" id="UP000030645"/>
    </source>
</evidence>
<evidence type="ECO:0000313" key="2">
    <source>
        <dbReference type="EMBL" id="EXC54711.1"/>
    </source>
</evidence>
<gene>
    <name evidence="2" type="ORF">L484_000711</name>
</gene>